<organism evidence="1 2">
    <name type="scientific">Blautia hydrogenotrophica (strain DSM 10507 / JCM 14656 / S5a33)</name>
    <name type="common">Ruminococcus hydrogenotrophicus</name>
    <dbReference type="NCBI Taxonomy" id="476272"/>
    <lineage>
        <taxon>Bacteria</taxon>
        <taxon>Bacillati</taxon>
        <taxon>Bacillota</taxon>
        <taxon>Clostridia</taxon>
        <taxon>Lachnospirales</taxon>
        <taxon>Lachnospiraceae</taxon>
        <taxon>Blautia</taxon>
    </lineage>
</organism>
<comment type="caution">
    <text evidence="1">The sequence shown here is derived from an EMBL/GenBank/DDBJ whole genome shotgun (WGS) entry which is preliminary data.</text>
</comment>
<dbReference type="HOGENOM" id="CLU_3132873_0_0_9"/>
<evidence type="ECO:0000313" key="2">
    <source>
        <dbReference type="Proteomes" id="UP000003100"/>
    </source>
</evidence>
<reference evidence="1 2" key="2">
    <citation type="submission" date="2009-02" db="EMBL/GenBank/DDBJ databases">
        <title>Draft genome sequence of Blautia hydrogenotrophica DSM 10507 (Ruminococcus hydrogenotrophicus DSM 10507).</title>
        <authorList>
            <person name="Sudarsanam P."/>
            <person name="Ley R."/>
            <person name="Guruge J."/>
            <person name="Turnbaugh P.J."/>
            <person name="Mahowald M."/>
            <person name="Liep D."/>
            <person name="Gordon J."/>
        </authorList>
    </citation>
    <scope>NUCLEOTIDE SEQUENCE [LARGE SCALE GENOMIC DNA]</scope>
    <source>
        <strain evidence="2">DSM 10507 / JCM 14656 / S5a33</strain>
    </source>
</reference>
<protein>
    <submittedName>
        <fullName evidence="1">Uncharacterized protein</fullName>
    </submittedName>
</protein>
<reference evidence="1 2" key="1">
    <citation type="submission" date="2009-01" db="EMBL/GenBank/DDBJ databases">
        <authorList>
            <person name="Fulton L."/>
            <person name="Clifton S."/>
            <person name="Fulton B."/>
            <person name="Xu J."/>
            <person name="Minx P."/>
            <person name="Pepin K.H."/>
            <person name="Johnson M."/>
            <person name="Bhonagiri V."/>
            <person name="Nash W.E."/>
            <person name="Mardis E.R."/>
            <person name="Wilson R.K."/>
        </authorList>
    </citation>
    <scope>NUCLEOTIDE SEQUENCE [LARGE SCALE GENOMIC DNA]</scope>
    <source>
        <strain evidence="2">DSM 10507 / JCM 14656 / S5a33</strain>
    </source>
</reference>
<evidence type="ECO:0000313" key="1">
    <source>
        <dbReference type="EMBL" id="EEG49612.1"/>
    </source>
</evidence>
<proteinExistence type="predicted"/>
<dbReference type="Proteomes" id="UP000003100">
    <property type="component" value="Unassembled WGS sequence"/>
</dbReference>
<dbReference type="AlphaFoldDB" id="C0CKQ5"/>
<accession>C0CKQ5</accession>
<dbReference type="EMBL" id="ACBZ01000071">
    <property type="protein sequence ID" value="EEG49612.1"/>
    <property type="molecule type" value="Genomic_DNA"/>
</dbReference>
<sequence length="49" mass="5873">MTNWTLSDAVFWRFIDLDMVEKCRICYTSKCHIGTLSKVERSEDEREKT</sequence>
<gene>
    <name evidence="1" type="ORF">RUMHYD_01425</name>
</gene>
<name>C0CKQ5_BLAHS</name>
<keyword evidence="2" id="KW-1185">Reference proteome</keyword>